<dbReference type="InterPro" id="IPR051554">
    <property type="entry name" value="Acetyltransferase_Eis"/>
</dbReference>
<evidence type="ECO:0000259" key="1">
    <source>
        <dbReference type="PROSITE" id="PS51186"/>
    </source>
</evidence>
<dbReference type="CDD" id="cd04301">
    <property type="entry name" value="NAT_SF"/>
    <property type="match status" value="1"/>
</dbReference>
<sequence length="175" mass="18336">MDDVEQFAAATELAEWGPAEIRALAGGADDPFGTGPLGGTWRPKDRHFGVRHEGRVVAHAGFVVVPVEVGGQRFEVAGLGGVLVDPALRGRGLARIAVTGALNAARADGLDRALLFCFPDRSPLYARLGWHALPEAVTADQPDGPAPVPLGAMWKPLSPGVAWPAGPVRLRSLPM</sequence>
<dbReference type="GO" id="GO:0030649">
    <property type="term" value="P:aminoglycoside antibiotic catabolic process"/>
    <property type="evidence" value="ECO:0007669"/>
    <property type="project" value="TreeGrafter"/>
</dbReference>
<proteinExistence type="predicted"/>
<dbReference type="InterPro" id="IPR000182">
    <property type="entry name" value="GNAT_dom"/>
</dbReference>
<dbReference type="EMBL" id="JNBY01000041">
    <property type="protein sequence ID" value="KDN87304.1"/>
    <property type="molecule type" value="Genomic_DNA"/>
</dbReference>
<dbReference type="OrthoDB" id="5122062at2"/>
<dbReference type="AlphaFoldDB" id="A0A066Z4Y3"/>
<dbReference type="SUPFAM" id="SSF55729">
    <property type="entry name" value="Acyl-CoA N-acyltransferases (Nat)"/>
    <property type="match status" value="1"/>
</dbReference>
<accession>A0A066Z4Y3</accession>
<dbReference type="GO" id="GO:0034069">
    <property type="term" value="F:aminoglycoside N-acetyltransferase activity"/>
    <property type="evidence" value="ECO:0007669"/>
    <property type="project" value="TreeGrafter"/>
</dbReference>
<comment type="caution">
    <text evidence="2">The sequence shown here is derived from an EMBL/GenBank/DDBJ whole genome shotgun (WGS) entry which is preliminary data.</text>
</comment>
<dbReference type="PANTHER" id="PTHR37817">
    <property type="entry name" value="N-ACETYLTRANSFERASE EIS"/>
    <property type="match status" value="1"/>
</dbReference>
<dbReference type="eggNOG" id="COG3153">
    <property type="taxonomic scope" value="Bacteria"/>
</dbReference>
<evidence type="ECO:0000313" key="2">
    <source>
        <dbReference type="EMBL" id="KDN87304.1"/>
    </source>
</evidence>
<keyword evidence="2" id="KW-0808">Transferase</keyword>
<dbReference type="InterPro" id="IPR016181">
    <property type="entry name" value="Acyl_CoA_acyltransferase"/>
</dbReference>
<name>A0A066Z4Y3_9ACTN</name>
<organism evidence="2 3">
    <name type="scientific">Kitasatospora cheerisanensis KCTC 2395</name>
    <dbReference type="NCBI Taxonomy" id="1348663"/>
    <lineage>
        <taxon>Bacteria</taxon>
        <taxon>Bacillati</taxon>
        <taxon>Actinomycetota</taxon>
        <taxon>Actinomycetes</taxon>
        <taxon>Kitasatosporales</taxon>
        <taxon>Streptomycetaceae</taxon>
        <taxon>Kitasatospora</taxon>
    </lineage>
</organism>
<keyword evidence="3" id="KW-1185">Reference proteome</keyword>
<dbReference type="Gene3D" id="3.40.630.30">
    <property type="match status" value="1"/>
</dbReference>
<dbReference type="RefSeq" id="WP_035859171.1">
    <property type="nucleotide sequence ID" value="NZ_KK853997.1"/>
</dbReference>
<reference evidence="2 3" key="1">
    <citation type="submission" date="2014-05" db="EMBL/GenBank/DDBJ databases">
        <title>Draft Genome Sequence of Kitasatospora cheerisanensis KCTC 2395.</title>
        <authorList>
            <person name="Nam D.H."/>
        </authorList>
    </citation>
    <scope>NUCLEOTIDE SEQUENCE [LARGE SCALE GENOMIC DNA]</scope>
    <source>
        <strain evidence="2 3">KCTC 2395</strain>
    </source>
</reference>
<dbReference type="PROSITE" id="PS51186">
    <property type="entry name" value="GNAT"/>
    <property type="match status" value="1"/>
</dbReference>
<dbReference type="HOGENOM" id="CLU_1502603_0_0_11"/>
<dbReference type="Proteomes" id="UP000027178">
    <property type="component" value="Unassembled WGS sequence"/>
</dbReference>
<dbReference type="PATRIC" id="fig|1348663.4.peg.883"/>
<dbReference type="Pfam" id="PF00583">
    <property type="entry name" value="Acetyltransf_1"/>
    <property type="match status" value="1"/>
</dbReference>
<feature type="domain" description="N-acetyltransferase" evidence="1">
    <location>
        <begin position="1"/>
        <end position="158"/>
    </location>
</feature>
<protein>
    <submittedName>
        <fullName evidence="2">Putative acetyltransferase</fullName>
    </submittedName>
</protein>
<evidence type="ECO:0000313" key="3">
    <source>
        <dbReference type="Proteomes" id="UP000027178"/>
    </source>
</evidence>
<dbReference type="PANTHER" id="PTHR37817:SF1">
    <property type="entry name" value="N-ACETYLTRANSFERASE EIS"/>
    <property type="match status" value="1"/>
</dbReference>
<gene>
    <name evidence="2" type="ORF">KCH_09310</name>
</gene>